<reference evidence="1 2" key="1">
    <citation type="journal article" date="2015" name="Proc. Natl. Acad. Sci. U.S.A.">
        <title>The resurrection genome of Boea hygrometrica: A blueprint for survival of dehydration.</title>
        <authorList>
            <person name="Xiao L."/>
            <person name="Yang G."/>
            <person name="Zhang L."/>
            <person name="Yang X."/>
            <person name="Zhao S."/>
            <person name="Ji Z."/>
            <person name="Zhou Q."/>
            <person name="Hu M."/>
            <person name="Wang Y."/>
            <person name="Chen M."/>
            <person name="Xu Y."/>
            <person name="Jin H."/>
            <person name="Xiao X."/>
            <person name="Hu G."/>
            <person name="Bao F."/>
            <person name="Hu Y."/>
            <person name="Wan P."/>
            <person name="Li L."/>
            <person name="Deng X."/>
            <person name="Kuang T."/>
            <person name="Xiang C."/>
            <person name="Zhu J.K."/>
            <person name="Oliver M.J."/>
            <person name="He Y."/>
        </authorList>
    </citation>
    <scope>NUCLEOTIDE SEQUENCE [LARGE SCALE GENOMIC DNA]</scope>
    <source>
        <strain evidence="2">cv. XS01</strain>
    </source>
</reference>
<gene>
    <name evidence="1" type="ORF">F511_22823</name>
</gene>
<evidence type="ECO:0000313" key="1">
    <source>
        <dbReference type="EMBL" id="KZV29932.1"/>
    </source>
</evidence>
<protein>
    <submittedName>
        <fullName evidence="1">Uncharacterized protein</fullName>
    </submittedName>
</protein>
<name>A0A2Z7BDA1_9LAMI</name>
<keyword evidence="2" id="KW-1185">Reference proteome</keyword>
<dbReference type="AlphaFoldDB" id="A0A2Z7BDA1"/>
<proteinExistence type="predicted"/>
<dbReference type="Proteomes" id="UP000250235">
    <property type="component" value="Unassembled WGS sequence"/>
</dbReference>
<accession>A0A2Z7BDA1</accession>
<organism evidence="1 2">
    <name type="scientific">Dorcoceras hygrometricum</name>
    <dbReference type="NCBI Taxonomy" id="472368"/>
    <lineage>
        <taxon>Eukaryota</taxon>
        <taxon>Viridiplantae</taxon>
        <taxon>Streptophyta</taxon>
        <taxon>Embryophyta</taxon>
        <taxon>Tracheophyta</taxon>
        <taxon>Spermatophyta</taxon>
        <taxon>Magnoliopsida</taxon>
        <taxon>eudicotyledons</taxon>
        <taxon>Gunneridae</taxon>
        <taxon>Pentapetalae</taxon>
        <taxon>asterids</taxon>
        <taxon>lamiids</taxon>
        <taxon>Lamiales</taxon>
        <taxon>Gesneriaceae</taxon>
        <taxon>Didymocarpoideae</taxon>
        <taxon>Trichosporeae</taxon>
        <taxon>Loxocarpinae</taxon>
        <taxon>Dorcoceras</taxon>
    </lineage>
</organism>
<dbReference type="EMBL" id="KV008808">
    <property type="protein sequence ID" value="KZV29932.1"/>
    <property type="molecule type" value="Genomic_DNA"/>
</dbReference>
<evidence type="ECO:0000313" key="2">
    <source>
        <dbReference type="Proteomes" id="UP000250235"/>
    </source>
</evidence>
<sequence length="203" mass="23303">MKCMKAIKDRIARPAYQLENHLSRASIPHTVYQPGKSSVRDLQGPSSHHSSMVFRNDKTVAHHSDDSVGLFRHTHQSPNHNVALNQLVNQPSDWINYATYPSLLVPDAIPKTLRFKLSKRRRVAPITGSSNQQLVTQLEQFLTMQQLIAIHFSSQHQNIDQHVSLSRSFSQLRACCQQQPHQAQLLPADSFFKRNYCFKFHQL</sequence>